<name>A0A9P4U5R1_9PLEO</name>
<feature type="region of interest" description="Disordered" evidence="1">
    <location>
        <begin position="61"/>
        <end position="138"/>
    </location>
</feature>
<protein>
    <submittedName>
        <fullName evidence="2">Uncharacterized protein</fullName>
    </submittedName>
</protein>
<sequence>MWRTKHLALSRRWWYCDTSVQCDESSGYGEVDKLCLTVQPNKYTTNARCWIRTAPPSPDISIPSTHLPVSTTPITPPNLLSTSHPKRRPSYTHIHPLTPDHHFPRNIPIPSLPPRPSYRGRSVFASTSAERGDRTETL</sequence>
<dbReference type="AlphaFoldDB" id="A0A9P4U5R1"/>
<organism evidence="2 3">
    <name type="scientific">Karstenula rhodostoma CBS 690.94</name>
    <dbReference type="NCBI Taxonomy" id="1392251"/>
    <lineage>
        <taxon>Eukaryota</taxon>
        <taxon>Fungi</taxon>
        <taxon>Dikarya</taxon>
        <taxon>Ascomycota</taxon>
        <taxon>Pezizomycotina</taxon>
        <taxon>Dothideomycetes</taxon>
        <taxon>Pleosporomycetidae</taxon>
        <taxon>Pleosporales</taxon>
        <taxon>Massarineae</taxon>
        <taxon>Didymosphaeriaceae</taxon>
        <taxon>Karstenula</taxon>
    </lineage>
</organism>
<proteinExistence type="predicted"/>
<feature type="compositionally biased region" description="Polar residues" evidence="1">
    <location>
        <begin position="62"/>
        <end position="83"/>
    </location>
</feature>
<accession>A0A9P4U5R1</accession>
<dbReference type="EMBL" id="MU001512">
    <property type="protein sequence ID" value="KAF2438320.1"/>
    <property type="molecule type" value="Genomic_DNA"/>
</dbReference>
<keyword evidence="3" id="KW-1185">Reference proteome</keyword>
<evidence type="ECO:0000313" key="2">
    <source>
        <dbReference type="EMBL" id="KAF2438320.1"/>
    </source>
</evidence>
<dbReference type="Proteomes" id="UP000799764">
    <property type="component" value="Unassembled WGS sequence"/>
</dbReference>
<reference evidence="2" key="1">
    <citation type="journal article" date="2020" name="Stud. Mycol.">
        <title>101 Dothideomycetes genomes: a test case for predicting lifestyles and emergence of pathogens.</title>
        <authorList>
            <person name="Haridas S."/>
            <person name="Albert R."/>
            <person name="Binder M."/>
            <person name="Bloem J."/>
            <person name="Labutti K."/>
            <person name="Salamov A."/>
            <person name="Andreopoulos B."/>
            <person name="Baker S."/>
            <person name="Barry K."/>
            <person name="Bills G."/>
            <person name="Bluhm B."/>
            <person name="Cannon C."/>
            <person name="Castanera R."/>
            <person name="Culley D."/>
            <person name="Daum C."/>
            <person name="Ezra D."/>
            <person name="Gonzalez J."/>
            <person name="Henrissat B."/>
            <person name="Kuo A."/>
            <person name="Liang C."/>
            <person name="Lipzen A."/>
            <person name="Lutzoni F."/>
            <person name="Magnuson J."/>
            <person name="Mondo S."/>
            <person name="Nolan M."/>
            <person name="Ohm R."/>
            <person name="Pangilinan J."/>
            <person name="Park H.-J."/>
            <person name="Ramirez L."/>
            <person name="Alfaro M."/>
            <person name="Sun H."/>
            <person name="Tritt A."/>
            <person name="Yoshinaga Y."/>
            <person name="Zwiers L.-H."/>
            <person name="Turgeon B."/>
            <person name="Goodwin S."/>
            <person name="Spatafora J."/>
            <person name="Crous P."/>
            <person name="Grigoriev I."/>
        </authorList>
    </citation>
    <scope>NUCLEOTIDE SEQUENCE</scope>
    <source>
        <strain evidence="2">CBS 690.94</strain>
    </source>
</reference>
<evidence type="ECO:0000313" key="3">
    <source>
        <dbReference type="Proteomes" id="UP000799764"/>
    </source>
</evidence>
<comment type="caution">
    <text evidence="2">The sequence shown here is derived from an EMBL/GenBank/DDBJ whole genome shotgun (WGS) entry which is preliminary data.</text>
</comment>
<gene>
    <name evidence="2" type="ORF">P171DRAFT_158628</name>
</gene>
<evidence type="ECO:0000256" key="1">
    <source>
        <dbReference type="SAM" id="MobiDB-lite"/>
    </source>
</evidence>